<feature type="region of interest" description="Disordered" evidence="1">
    <location>
        <begin position="595"/>
        <end position="614"/>
    </location>
</feature>
<name>A0ABR4PJ02_9HELO</name>
<evidence type="ECO:0000313" key="3">
    <source>
        <dbReference type="Proteomes" id="UP001629113"/>
    </source>
</evidence>
<evidence type="ECO:0000256" key="1">
    <source>
        <dbReference type="SAM" id="MobiDB-lite"/>
    </source>
</evidence>
<gene>
    <name evidence="2" type="ORF">PVAG01_04829</name>
</gene>
<dbReference type="EMBL" id="JBFCZG010000004">
    <property type="protein sequence ID" value="KAL3423082.1"/>
    <property type="molecule type" value="Genomic_DNA"/>
</dbReference>
<dbReference type="PANTHER" id="PTHR35391">
    <property type="entry name" value="C2H2-TYPE DOMAIN-CONTAINING PROTEIN-RELATED"/>
    <property type="match status" value="1"/>
</dbReference>
<evidence type="ECO:0000313" key="2">
    <source>
        <dbReference type="EMBL" id="KAL3423082.1"/>
    </source>
</evidence>
<feature type="compositionally biased region" description="Acidic residues" evidence="1">
    <location>
        <begin position="123"/>
        <end position="136"/>
    </location>
</feature>
<dbReference type="PANTHER" id="PTHR35391:SF7">
    <property type="entry name" value="C2H2-TYPE DOMAIN-CONTAINING PROTEIN"/>
    <property type="match status" value="1"/>
</dbReference>
<feature type="region of interest" description="Disordered" evidence="1">
    <location>
        <begin position="97"/>
        <end position="136"/>
    </location>
</feature>
<feature type="region of interest" description="Disordered" evidence="1">
    <location>
        <begin position="568"/>
        <end position="588"/>
    </location>
</feature>
<sequence length="839" mass="93760">MATIADASRLCLKTFNTLCSYLNKNTIHEASMPKAAVADEAGRFRVWCGNLGAVQSGHASLDFRIRDSPIMHGNIWQVLSELQRNLSESVAVASGERLPYEQHSPAPEDSDSDSAGKDHTSEDSEDEDEDEDEDADELRMRLSTIHDLLNDLNKLAFKIRNPATRPTSLKATLFKDIVVVGLEESKHEQVANLDDDKLLRIGEWQRLAHTDAERIPPSKISIVQRQDCASLISWLDATTISSAIGKEINEKISVDVFDIYADYDIQHVQSLLRGLRTTKVPIQHTTSTWMVARLARAITSRRRQLRYWSRHAEKLGNGILMADMDLTELQNPVDANPDMKNSEHLQHPDRKSEIGPSLVHHSATDVSTSYKELPEDTDTQSIVSYASTTFDTEGKTVELPPPPYAAIAGSDFVSRSRKSLISAANVSTRLDKNFPADDSRHHVLQDLQAYMCTYENCDDPNRLYGSRLEWIRHEAQSHRKSWKCYQHPDEKFSSGDHLSDHLRKHRELGENQIQTMTGAAEITLADTRSSCPICFSSGPFPKTLQNHLANHLERISLFALPRGLGEESESSVFSSRGEKASSRWSGPSMTLDFNASNSVSGSSDEVNSLNSHLDSSIGNGSPVLENVVQAFHTEQSSPDDNFTLDTVDSESQVNVVEEPLVNPNVNFSAEDSVDSTAASIGELVQDFSLMKDTKSAKLPHGFMSPLEKRIQGVLIGKEKLPGYNDAAVKRTFAEAYTTFTGQGFRREMDKERRVQDLVLIFYSNAIKALRKERAADDSTWKNLVDRHVALFVRLISNTLKDHGNDKDRPKLMSGLATLEKKLLTNDEELFIEKTGSRRE</sequence>
<protein>
    <submittedName>
        <fullName evidence="2">Uncharacterized protein</fullName>
    </submittedName>
</protein>
<accession>A0ABR4PJ02</accession>
<organism evidence="2 3">
    <name type="scientific">Phlyctema vagabunda</name>
    <dbReference type="NCBI Taxonomy" id="108571"/>
    <lineage>
        <taxon>Eukaryota</taxon>
        <taxon>Fungi</taxon>
        <taxon>Dikarya</taxon>
        <taxon>Ascomycota</taxon>
        <taxon>Pezizomycotina</taxon>
        <taxon>Leotiomycetes</taxon>
        <taxon>Helotiales</taxon>
        <taxon>Dermateaceae</taxon>
        <taxon>Phlyctema</taxon>
    </lineage>
</organism>
<keyword evidence="3" id="KW-1185">Reference proteome</keyword>
<feature type="compositionally biased region" description="Basic and acidic residues" evidence="1">
    <location>
        <begin position="340"/>
        <end position="353"/>
    </location>
</feature>
<proteinExistence type="predicted"/>
<reference evidence="2 3" key="1">
    <citation type="submission" date="2024-06" db="EMBL/GenBank/DDBJ databases">
        <title>Complete genome of Phlyctema vagabunda strain 19-DSS-EL-015.</title>
        <authorList>
            <person name="Fiorenzani C."/>
        </authorList>
    </citation>
    <scope>NUCLEOTIDE SEQUENCE [LARGE SCALE GENOMIC DNA]</scope>
    <source>
        <strain evidence="2 3">19-DSS-EL-015</strain>
    </source>
</reference>
<feature type="region of interest" description="Disordered" evidence="1">
    <location>
        <begin position="333"/>
        <end position="356"/>
    </location>
</feature>
<comment type="caution">
    <text evidence="2">The sequence shown here is derived from an EMBL/GenBank/DDBJ whole genome shotgun (WGS) entry which is preliminary data.</text>
</comment>
<dbReference type="Proteomes" id="UP001629113">
    <property type="component" value="Unassembled WGS sequence"/>
</dbReference>